<sequence length="248" mass="27712">MSREAAAPHVPPLRRKGAYWRAQDDQVMLGAVKEGGYSPLLMGATKLPNKKEFVAVVRALRAGGFQRTIPQARTKWKNVKKVFYDSRRMWQGRPPPHGRPPFYVELEELWHLAGEPSEEERHPERPPTTTEAAQSPEEEEEEQEEASLGTGEGTSAATAGPAPHPLTPPTAETTTPRPGVSPEGISPANLILMIRDLQRRVVTLEEANRKQAADHQTLRQTVKELEATVERLMVLIEQGHKNSRVDYI</sequence>
<comment type="caution">
    <text evidence="1">The sequence shown here is derived from an EMBL/GenBank/DDBJ whole genome shotgun (WGS) entry which is preliminary data.</text>
</comment>
<evidence type="ECO:0000313" key="1">
    <source>
        <dbReference type="EMBL" id="KAH8007382.1"/>
    </source>
</evidence>
<name>A0ACB8FQ30_9SAUR</name>
<proteinExistence type="predicted"/>
<accession>A0ACB8FQ30</accession>
<evidence type="ECO:0000313" key="2">
    <source>
        <dbReference type="Proteomes" id="UP000827872"/>
    </source>
</evidence>
<reference evidence="1" key="1">
    <citation type="submission" date="2021-08" db="EMBL/GenBank/DDBJ databases">
        <title>The first chromosome-level gecko genome reveals the dynamic sex chromosomes of Neotropical dwarf geckos (Sphaerodactylidae: Sphaerodactylus).</title>
        <authorList>
            <person name="Pinto B.J."/>
            <person name="Keating S.E."/>
            <person name="Gamble T."/>
        </authorList>
    </citation>
    <scope>NUCLEOTIDE SEQUENCE</scope>
    <source>
        <strain evidence="1">TG3544</strain>
    </source>
</reference>
<protein>
    <submittedName>
        <fullName evidence="1">Uncharacterized protein</fullName>
    </submittedName>
</protein>
<keyword evidence="2" id="KW-1185">Reference proteome</keyword>
<dbReference type="EMBL" id="CM037619">
    <property type="protein sequence ID" value="KAH8007382.1"/>
    <property type="molecule type" value="Genomic_DNA"/>
</dbReference>
<gene>
    <name evidence="1" type="ORF">K3G42_021182</name>
</gene>
<dbReference type="Proteomes" id="UP000827872">
    <property type="component" value="Linkage Group LG06"/>
</dbReference>
<organism evidence="1 2">
    <name type="scientific">Sphaerodactylus townsendi</name>
    <dbReference type="NCBI Taxonomy" id="933632"/>
    <lineage>
        <taxon>Eukaryota</taxon>
        <taxon>Metazoa</taxon>
        <taxon>Chordata</taxon>
        <taxon>Craniata</taxon>
        <taxon>Vertebrata</taxon>
        <taxon>Euteleostomi</taxon>
        <taxon>Lepidosauria</taxon>
        <taxon>Squamata</taxon>
        <taxon>Bifurcata</taxon>
        <taxon>Gekkota</taxon>
        <taxon>Sphaerodactylidae</taxon>
        <taxon>Sphaerodactylus</taxon>
    </lineage>
</organism>